<name>B8M4H0_TALSN</name>
<comment type="similarity">
    <text evidence="1">Belongs to the oxygen-dependent FAD-linked oxidoreductase family.</text>
</comment>
<dbReference type="HOGENOM" id="CLU_1788106_0_0_1"/>
<dbReference type="PANTHER" id="PTHR42973">
    <property type="entry name" value="BINDING OXIDOREDUCTASE, PUTATIVE (AFU_ORTHOLOGUE AFUA_1G17690)-RELATED"/>
    <property type="match status" value="1"/>
</dbReference>
<dbReference type="InterPro" id="IPR006094">
    <property type="entry name" value="Oxid_FAD_bind_N"/>
</dbReference>
<dbReference type="Proteomes" id="UP000001745">
    <property type="component" value="Unassembled WGS sequence"/>
</dbReference>
<dbReference type="EMBL" id="EQ962654">
    <property type="protein sequence ID" value="EED19165.1"/>
    <property type="molecule type" value="Genomic_DNA"/>
</dbReference>
<keyword evidence="2" id="KW-0285">Flavoprotein</keyword>
<evidence type="ECO:0000259" key="5">
    <source>
        <dbReference type="PROSITE" id="PS51387"/>
    </source>
</evidence>
<evidence type="ECO:0000256" key="1">
    <source>
        <dbReference type="ARBA" id="ARBA00005466"/>
    </source>
</evidence>
<evidence type="ECO:0000256" key="2">
    <source>
        <dbReference type="ARBA" id="ARBA00022630"/>
    </source>
</evidence>
<dbReference type="InterPro" id="IPR036318">
    <property type="entry name" value="FAD-bd_PCMH-like_sf"/>
</dbReference>
<dbReference type="PANTHER" id="PTHR42973:SF7">
    <property type="entry name" value="FAD-BINDING PCMH-TYPE DOMAIN-CONTAINING PROTEIN"/>
    <property type="match status" value="1"/>
</dbReference>
<dbReference type="PhylomeDB" id="B8M4H0"/>
<keyword evidence="4" id="KW-0560">Oxidoreductase</keyword>
<dbReference type="PROSITE" id="PS51387">
    <property type="entry name" value="FAD_PCMH"/>
    <property type="match status" value="1"/>
</dbReference>
<dbReference type="InterPro" id="IPR016169">
    <property type="entry name" value="FAD-bd_PCMH_sub2"/>
</dbReference>
<keyword evidence="3" id="KW-0274">FAD</keyword>
<dbReference type="RefSeq" id="XP_002479599.1">
    <property type="nucleotide sequence ID" value="XM_002479554.1"/>
</dbReference>
<dbReference type="InterPro" id="IPR016166">
    <property type="entry name" value="FAD-bd_PCMH"/>
</dbReference>
<dbReference type="SUPFAM" id="SSF56176">
    <property type="entry name" value="FAD-binding/transporter-associated domain-like"/>
    <property type="match status" value="1"/>
</dbReference>
<dbReference type="eggNOG" id="ENOG502QQYW">
    <property type="taxonomic scope" value="Eukaryota"/>
</dbReference>
<dbReference type="STRING" id="441959.B8M4H0"/>
<dbReference type="Pfam" id="PF01565">
    <property type="entry name" value="FAD_binding_4"/>
    <property type="match status" value="1"/>
</dbReference>
<sequence length="145" mass="15162">MCFEESIPFVARRGGGHSEWSTIGKEGVIIDLGRCKGVEVDGANRTAVLKGSILSKKVDVALADTGLFIALGNGNIVGAIPYFLNGGASITTSITGFGTDQILAARLITASGELIEVNQTHNADLLWALRGSGRFFGLVIELTAI</sequence>
<evidence type="ECO:0000256" key="3">
    <source>
        <dbReference type="ARBA" id="ARBA00022827"/>
    </source>
</evidence>
<evidence type="ECO:0000313" key="7">
    <source>
        <dbReference type="Proteomes" id="UP000001745"/>
    </source>
</evidence>
<dbReference type="OrthoDB" id="415825at2759"/>
<protein>
    <recommendedName>
        <fullName evidence="5">FAD-binding PCMH-type domain-containing protein</fullName>
    </recommendedName>
</protein>
<feature type="domain" description="FAD-binding PCMH-type" evidence="5">
    <location>
        <begin position="1"/>
        <end position="145"/>
    </location>
</feature>
<dbReference type="VEuPathDB" id="FungiDB:TSTA_024870"/>
<reference evidence="7" key="1">
    <citation type="journal article" date="2015" name="Genome Announc.">
        <title>Genome sequence of the AIDS-associated pathogen Penicillium marneffei (ATCC18224) and its near taxonomic relative Talaromyces stipitatus (ATCC10500).</title>
        <authorList>
            <person name="Nierman W.C."/>
            <person name="Fedorova-Abrams N.D."/>
            <person name="Andrianopoulos A."/>
        </authorList>
    </citation>
    <scope>NUCLEOTIDE SEQUENCE [LARGE SCALE GENOMIC DNA]</scope>
    <source>
        <strain evidence="7">ATCC 10500 / CBS 375.48 / QM 6759 / NRRL 1006</strain>
    </source>
</reference>
<dbReference type="InterPro" id="IPR050416">
    <property type="entry name" value="FAD-linked_Oxidoreductase"/>
</dbReference>
<evidence type="ECO:0000256" key="4">
    <source>
        <dbReference type="ARBA" id="ARBA00023002"/>
    </source>
</evidence>
<dbReference type="InParanoid" id="B8M4H0"/>
<proteinExistence type="inferred from homology"/>
<keyword evidence="7" id="KW-1185">Reference proteome</keyword>
<accession>B8M4H0</accession>
<dbReference type="GO" id="GO:0016491">
    <property type="term" value="F:oxidoreductase activity"/>
    <property type="evidence" value="ECO:0007669"/>
    <property type="project" value="UniProtKB-KW"/>
</dbReference>
<dbReference type="GO" id="GO:0071949">
    <property type="term" value="F:FAD binding"/>
    <property type="evidence" value="ECO:0007669"/>
    <property type="project" value="InterPro"/>
</dbReference>
<dbReference type="AlphaFoldDB" id="B8M4H0"/>
<dbReference type="Gene3D" id="3.30.465.10">
    <property type="match status" value="1"/>
</dbReference>
<gene>
    <name evidence="6" type="ORF">TSTA_024870</name>
</gene>
<organism evidence="6 7">
    <name type="scientific">Talaromyces stipitatus (strain ATCC 10500 / CBS 375.48 / QM 6759 / NRRL 1006)</name>
    <name type="common">Penicillium stipitatum</name>
    <dbReference type="NCBI Taxonomy" id="441959"/>
    <lineage>
        <taxon>Eukaryota</taxon>
        <taxon>Fungi</taxon>
        <taxon>Dikarya</taxon>
        <taxon>Ascomycota</taxon>
        <taxon>Pezizomycotina</taxon>
        <taxon>Eurotiomycetes</taxon>
        <taxon>Eurotiomycetidae</taxon>
        <taxon>Eurotiales</taxon>
        <taxon>Trichocomaceae</taxon>
        <taxon>Talaromyces</taxon>
        <taxon>Talaromyces sect. Talaromyces</taxon>
    </lineage>
</organism>
<evidence type="ECO:0000313" key="6">
    <source>
        <dbReference type="EMBL" id="EED19165.1"/>
    </source>
</evidence>
<dbReference type="GeneID" id="8106704"/>